<dbReference type="EMBL" id="JADUNP010000010">
    <property type="protein sequence ID" value="MBH1652002.1"/>
    <property type="molecule type" value="Genomic_DNA"/>
</dbReference>
<proteinExistence type="predicted"/>
<reference evidence="2" key="1">
    <citation type="submission" date="2020-11" db="EMBL/GenBank/DDBJ databases">
        <title>Enhanced detection system for hospital associated transmission using whole genome sequencing surveillance.</title>
        <authorList>
            <person name="Harrison L.H."/>
            <person name="Van Tyne D."/>
            <person name="Marsh J.W."/>
            <person name="Griffith M.P."/>
            <person name="Snyder D.J."/>
            <person name="Cooper V.S."/>
            <person name="Mustapha M."/>
        </authorList>
    </citation>
    <scope>NUCLEOTIDE SEQUENCE</scope>
    <source>
        <strain evidence="2">STEN00091</strain>
    </source>
</reference>
<sequence>MSGTFTVHETKIIALGLNPGLIEDYAAVSLEPVSFEEEDSLGWATTWTAVHAVELHNGGKVYVNGRSFHVTQAKPGYKHLLKCWREEQGRRADLPYWEARDGH</sequence>
<dbReference type="AlphaFoldDB" id="A0AA89WK87"/>
<gene>
    <name evidence="2" type="ORF">I5U67_07460</name>
    <name evidence="1" type="ORF">QEG23_002171</name>
</gene>
<protein>
    <submittedName>
        <fullName evidence="2">Uncharacterized protein</fullName>
    </submittedName>
</protein>
<dbReference type="EMBL" id="ABLOJW010000010">
    <property type="protein sequence ID" value="EKT4092651.1"/>
    <property type="molecule type" value="Genomic_DNA"/>
</dbReference>
<dbReference type="Proteomes" id="UP001218208">
    <property type="component" value="Unassembled WGS sequence"/>
</dbReference>
<reference evidence="1" key="2">
    <citation type="submission" date="2022-07" db="EMBL/GenBank/DDBJ databases">
        <authorList>
            <consortium name="DAFM: The Division of Animal and Food Microbiology"/>
        </authorList>
    </citation>
    <scope>NUCLEOTIDE SEQUENCE</scope>
    <source>
        <strain evidence="1">19MO01SH01-2</strain>
    </source>
</reference>
<dbReference type="RefSeq" id="WP_100551899.1">
    <property type="nucleotide sequence ID" value="NZ_AP021908.1"/>
</dbReference>
<accession>A0AA89WK87</accession>
<evidence type="ECO:0000313" key="1">
    <source>
        <dbReference type="EMBL" id="EKT4092651.1"/>
    </source>
</evidence>
<dbReference type="Proteomes" id="UP000625930">
    <property type="component" value="Unassembled WGS sequence"/>
</dbReference>
<evidence type="ECO:0000313" key="3">
    <source>
        <dbReference type="Proteomes" id="UP000625930"/>
    </source>
</evidence>
<comment type="caution">
    <text evidence="2">The sequence shown here is derived from an EMBL/GenBank/DDBJ whole genome shotgun (WGS) entry which is preliminary data.</text>
</comment>
<organism evidence="2 3">
    <name type="scientific">Stenotrophomonas maltophilia</name>
    <name type="common">Pseudomonas maltophilia</name>
    <name type="synonym">Xanthomonas maltophilia</name>
    <dbReference type="NCBI Taxonomy" id="40324"/>
    <lineage>
        <taxon>Bacteria</taxon>
        <taxon>Pseudomonadati</taxon>
        <taxon>Pseudomonadota</taxon>
        <taxon>Gammaproteobacteria</taxon>
        <taxon>Lysobacterales</taxon>
        <taxon>Lysobacteraceae</taxon>
        <taxon>Stenotrophomonas</taxon>
        <taxon>Stenotrophomonas maltophilia group</taxon>
    </lineage>
</organism>
<name>A0AA89WK87_STEMA</name>
<evidence type="ECO:0000313" key="2">
    <source>
        <dbReference type="EMBL" id="MBH1652002.1"/>
    </source>
</evidence>